<organism evidence="1 2">
    <name type="scientific">Komagataeibacter medellinensis (strain NBRC 3288 / BCRC 11682 / LMG 1693 / Kondo 51)</name>
    <name type="common">Gluconacetobacter medellinensis</name>
    <dbReference type="NCBI Taxonomy" id="634177"/>
    <lineage>
        <taxon>Bacteria</taxon>
        <taxon>Pseudomonadati</taxon>
        <taxon>Pseudomonadota</taxon>
        <taxon>Alphaproteobacteria</taxon>
        <taxon>Acetobacterales</taxon>
        <taxon>Acetobacteraceae</taxon>
        <taxon>Komagataeibacter</taxon>
    </lineage>
</organism>
<sequence length="81" mass="9089">MTGSSLMFESSIIEVDGVFVGVVLQDGPLEPYRFRAMHERVTQMDGDTLPTFEAAVSRVRARFRMGSGKTPRMAEPVRRRA</sequence>
<dbReference type="KEGG" id="gxy:GLX_03040"/>
<evidence type="ECO:0000313" key="1">
    <source>
        <dbReference type="EMBL" id="BAK82716.1"/>
    </source>
</evidence>
<dbReference type="Proteomes" id="UP000009044">
    <property type="component" value="Chromosome"/>
</dbReference>
<protein>
    <submittedName>
        <fullName evidence="1">Uncharacterized protein</fullName>
    </submittedName>
</protein>
<evidence type="ECO:0000313" key="2">
    <source>
        <dbReference type="Proteomes" id="UP000009044"/>
    </source>
</evidence>
<accession>G2I3B1</accession>
<dbReference type="HOGENOM" id="CLU_199695_0_0_5"/>
<name>G2I3B1_KOMMN</name>
<dbReference type="EMBL" id="AP012159">
    <property type="protein sequence ID" value="BAK82716.1"/>
    <property type="molecule type" value="Genomic_DNA"/>
</dbReference>
<dbReference type="STRING" id="634177.GLX_03040"/>
<proteinExistence type="predicted"/>
<reference evidence="2" key="1">
    <citation type="journal article" date="2011" name="J. Bacteriol.">
        <title>Complete genome sequence of NBRC 3288, a unique cellulose-nonproducing strain of Gluconacetobacter xylinus isolated from vinegar.</title>
        <authorList>
            <person name="Ogino H."/>
            <person name="Azuma Y."/>
            <person name="Hosoyama A."/>
            <person name="Nakazawa H."/>
            <person name="Matsutani M."/>
            <person name="Hasegawa A."/>
            <person name="Otsuyama K."/>
            <person name="Matsushita K."/>
            <person name="Fujita N."/>
            <person name="Shirai M."/>
        </authorList>
    </citation>
    <scope>NUCLEOTIDE SEQUENCE [LARGE SCALE GENOMIC DNA]</scope>
    <source>
        <strain evidence="2">NBRC 3288 / BCRC 11682 / LMG 1693</strain>
    </source>
</reference>
<dbReference type="PATRIC" id="fig|634177.7.peg.339"/>
<dbReference type="AlphaFoldDB" id="G2I3B1"/>
<gene>
    <name evidence="1" type="ordered locus">GLX_03040</name>
</gene>